<dbReference type="AlphaFoldDB" id="A0A9X2MW16"/>
<keyword evidence="9" id="KW-1185">Reference proteome</keyword>
<dbReference type="InterPro" id="IPR012341">
    <property type="entry name" value="6hp_glycosidase-like_sf"/>
</dbReference>
<dbReference type="Gene3D" id="1.50.10.10">
    <property type="match status" value="1"/>
</dbReference>
<dbReference type="InterPro" id="IPR035398">
    <property type="entry name" value="Bac_rhamnosid_C"/>
</dbReference>
<dbReference type="SUPFAM" id="SSF49785">
    <property type="entry name" value="Galactose-binding domain-like"/>
    <property type="match status" value="1"/>
</dbReference>
<dbReference type="SUPFAM" id="SSF48208">
    <property type="entry name" value="Six-hairpin glycosidases"/>
    <property type="match status" value="1"/>
</dbReference>
<comment type="catalytic activity">
    <reaction evidence="1">
        <text>Hydrolysis of terminal non-reducing alpha-L-rhamnose residues in alpha-L-rhamnosides.</text>
        <dbReference type="EC" id="3.2.1.40"/>
    </reaction>
</comment>
<keyword evidence="3 8" id="KW-0378">Hydrolase</keyword>
<organism evidence="8 9">
    <name type="scientific">Paenibacillus soyae</name>
    <dbReference type="NCBI Taxonomy" id="2969249"/>
    <lineage>
        <taxon>Bacteria</taxon>
        <taxon>Bacillati</taxon>
        <taxon>Bacillota</taxon>
        <taxon>Bacilli</taxon>
        <taxon>Bacillales</taxon>
        <taxon>Paenibacillaceae</taxon>
        <taxon>Paenibacillus</taxon>
    </lineage>
</organism>
<evidence type="ECO:0000259" key="4">
    <source>
        <dbReference type="Pfam" id="PF05592"/>
    </source>
</evidence>
<dbReference type="Pfam" id="PF17389">
    <property type="entry name" value="Bac_rhamnosid6H"/>
    <property type="match status" value="1"/>
</dbReference>
<dbReference type="GO" id="GO:0030596">
    <property type="term" value="F:alpha-L-rhamnosidase activity"/>
    <property type="evidence" value="ECO:0007669"/>
    <property type="project" value="UniProtKB-EC"/>
</dbReference>
<evidence type="ECO:0000256" key="1">
    <source>
        <dbReference type="ARBA" id="ARBA00001445"/>
    </source>
</evidence>
<protein>
    <recommendedName>
        <fullName evidence="2">alpha-L-rhamnosidase</fullName>
        <ecNumber evidence="2">3.2.1.40</ecNumber>
    </recommendedName>
</protein>
<dbReference type="Gene3D" id="2.60.120.260">
    <property type="entry name" value="Galactose-binding domain-like"/>
    <property type="match status" value="2"/>
</dbReference>
<feature type="domain" description="Bacterial alpha-L-rhamnosidase N-terminal" evidence="5">
    <location>
        <begin position="56"/>
        <end position="217"/>
    </location>
</feature>
<dbReference type="InterPro" id="IPR008902">
    <property type="entry name" value="Rhamnosid_concanavalin"/>
</dbReference>
<dbReference type="PANTHER" id="PTHR33307:SF6">
    <property type="entry name" value="ALPHA-RHAMNOSIDASE (EUROFUNG)-RELATED"/>
    <property type="match status" value="1"/>
</dbReference>
<dbReference type="EMBL" id="JANIPJ010000008">
    <property type="protein sequence ID" value="MCR2804717.1"/>
    <property type="molecule type" value="Genomic_DNA"/>
</dbReference>
<reference evidence="8" key="1">
    <citation type="submission" date="2022-08" db="EMBL/GenBank/DDBJ databases">
        <title>The genomic sequence of strain Paenibacillus sp. SCIV0701.</title>
        <authorList>
            <person name="Zhao H."/>
        </authorList>
    </citation>
    <scope>NUCLEOTIDE SEQUENCE</scope>
    <source>
        <strain evidence="8">SCIV0701</strain>
    </source>
</reference>
<gene>
    <name evidence="8" type="ORF">NQZ67_12590</name>
</gene>
<feature type="domain" description="Alpha-L-rhamnosidase C-terminal" evidence="7">
    <location>
        <begin position="672"/>
        <end position="722"/>
    </location>
</feature>
<dbReference type="Gene3D" id="2.60.420.10">
    <property type="entry name" value="Maltose phosphorylase, domain 3"/>
    <property type="match status" value="1"/>
</dbReference>
<dbReference type="Pfam" id="PF05592">
    <property type="entry name" value="Bac_rhamnosid"/>
    <property type="match status" value="1"/>
</dbReference>
<dbReference type="InterPro" id="IPR008979">
    <property type="entry name" value="Galactose-bd-like_sf"/>
</dbReference>
<evidence type="ECO:0000259" key="6">
    <source>
        <dbReference type="Pfam" id="PF17389"/>
    </source>
</evidence>
<evidence type="ECO:0000259" key="5">
    <source>
        <dbReference type="Pfam" id="PF08531"/>
    </source>
</evidence>
<dbReference type="Pfam" id="PF08531">
    <property type="entry name" value="Bac_rhamnosid_N"/>
    <property type="match status" value="1"/>
</dbReference>
<dbReference type="PANTHER" id="PTHR33307">
    <property type="entry name" value="ALPHA-RHAMNOSIDASE (EUROFUNG)"/>
    <property type="match status" value="1"/>
</dbReference>
<sequence>MDKVWSASWLMDKAFEGVSPPDNLFHKEQSKPVAIEHRVDLANRHWLIRKSFELDKSMKRAVLDITADDYYKLYINGHLAGQGPAQSTFDHYYYNRYDVTELLRPGPNVIAVHVYYHGLICRAYNSADNRQGMIAELRIDDEVFVHTDSTWRCWNTEEYGHGEIIGYDTQFGEPLDLRLKQPEWKANGFDDSAWEEAVVQSTDHVLYLQPTPPVSVYEKSPVQITQAAPGHYRIDFGEEVTGQVKFTASGQAGSKIEVRYGEELQDDGAVRYEMRCNCIYQEVCTLSGGVDEFEFFDYKAFRYVELLSYEPGIHVDLTSIAAIVRHYPMKEDACIFESSDSLLNNIWSICRNGVKYGSQEGYVDCPSREKGQYLGDNTIIAPSQAYLSGDLRLYRKALLDYVILSSKVCPGLMAVAPGHYMQEIADFSLQWPMQLLKYYKMSGDMEFLREMYPHALGILEHFASYERSDGLLERVTDKWNLVDWPDGLRDGYDFDLRKPVGDGCHNVINAFYYGAHVSVMEMGGILGECSDKQKLASLRQAYTDVFYNRETGLFVDAEGSRHSSLHSNALALLFGLVPEQGKQSIVALIREKRLACGVYMAYFVLKALAVAGEHELAYDLMTSSDENSWATMIKEGATTCFESWSKEHKWNTSLCHPWASAPILILIEDIMGLSPAEPGWTKIGFKPHIPQALDALQLEFETPAGRISVRYKDNNIQLTMPVT</sequence>
<evidence type="ECO:0000256" key="3">
    <source>
        <dbReference type="ARBA" id="ARBA00022801"/>
    </source>
</evidence>
<dbReference type="InterPro" id="IPR035396">
    <property type="entry name" value="Bac_rhamnosid6H"/>
</dbReference>
<comment type="caution">
    <text evidence="8">The sequence shown here is derived from an EMBL/GenBank/DDBJ whole genome shotgun (WGS) entry which is preliminary data.</text>
</comment>
<dbReference type="GO" id="GO:0005975">
    <property type="term" value="P:carbohydrate metabolic process"/>
    <property type="evidence" value="ECO:0007669"/>
    <property type="project" value="InterPro"/>
</dbReference>
<dbReference type="Pfam" id="PF17390">
    <property type="entry name" value="Bac_rhamnosid_C"/>
    <property type="match status" value="1"/>
</dbReference>
<dbReference type="InterPro" id="IPR013737">
    <property type="entry name" value="Bac_rhamnosid_N"/>
</dbReference>
<evidence type="ECO:0000313" key="9">
    <source>
        <dbReference type="Proteomes" id="UP001141950"/>
    </source>
</evidence>
<evidence type="ECO:0000256" key="2">
    <source>
        <dbReference type="ARBA" id="ARBA00012652"/>
    </source>
</evidence>
<dbReference type="EC" id="3.2.1.40" evidence="2"/>
<dbReference type="Proteomes" id="UP001141950">
    <property type="component" value="Unassembled WGS sequence"/>
</dbReference>
<feature type="domain" description="Alpha-L-rhamnosidase six-hairpin glycosidase" evidence="6">
    <location>
        <begin position="333"/>
        <end position="663"/>
    </location>
</feature>
<proteinExistence type="predicted"/>
<feature type="domain" description="Alpha-L-rhamnosidase concanavalin-like" evidence="4">
    <location>
        <begin position="227"/>
        <end position="312"/>
    </location>
</feature>
<dbReference type="InterPro" id="IPR008928">
    <property type="entry name" value="6-hairpin_glycosidase_sf"/>
</dbReference>
<evidence type="ECO:0000259" key="7">
    <source>
        <dbReference type="Pfam" id="PF17390"/>
    </source>
</evidence>
<name>A0A9X2MW16_9BACL</name>
<dbReference type="InterPro" id="IPR016007">
    <property type="entry name" value="Alpha_rhamnosid"/>
</dbReference>
<accession>A0A9X2MW16</accession>
<dbReference type="RefSeq" id="WP_257445980.1">
    <property type="nucleotide sequence ID" value="NZ_JANIPJ010000008.1"/>
</dbReference>
<evidence type="ECO:0000313" key="8">
    <source>
        <dbReference type="EMBL" id="MCR2804717.1"/>
    </source>
</evidence>